<dbReference type="AlphaFoldDB" id="A0A645C4S5"/>
<evidence type="ECO:0000256" key="1">
    <source>
        <dbReference type="SAM" id="MobiDB-lite"/>
    </source>
</evidence>
<proteinExistence type="predicted"/>
<reference evidence="2" key="1">
    <citation type="submission" date="2019-08" db="EMBL/GenBank/DDBJ databases">
        <authorList>
            <person name="Kucharzyk K."/>
            <person name="Murdoch R.W."/>
            <person name="Higgins S."/>
            <person name="Loffler F."/>
        </authorList>
    </citation>
    <scope>NUCLEOTIDE SEQUENCE</scope>
</reference>
<comment type="caution">
    <text evidence="2">The sequence shown here is derived from an EMBL/GenBank/DDBJ whole genome shotgun (WGS) entry which is preliminary data.</text>
</comment>
<accession>A0A645C4S5</accession>
<protein>
    <submittedName>
        <fullName evidence="2">Uncharacterized protein</fullName>
    </submittedName>
</protein>
<feature type="compositionally biased region" description="Basic and acidic residues" evidence="1">
    <location>
        <begin position="80"/>
        <end position="98"/>
    </location>
</feature>
<organism evidence="2">
    <name type="scientific">bioreactor metagenome</name>
    <dbReference type="NCBI Taxonomy" id="1076179"/>
    <lineage>
        <taxon>unclassified sequences</taxon>
        <taxon>metagenomes</taxon>
        <taxon>ecological metagenomes</taxon>
    </lineage>
</organism>
<dbReference type="EMBL" id="VSSQ01024450">
    <property type="protein sequence ID" value="MPM71971.1"/>
    <property type="molecule type" value="Genomic_DNA"/>
</dbReference>
<sequence>MRFHRHGAELGVGLPEGFERGFLSVEGLHDIMPAVHFLNMTVELTHMLLLRRKINLGLFYDSHHNARRKRQYEQCNQRHQHVDGEHHSEHAEYHGSGGDKLRQALTERLIDHIDVVGDVAEHLAVGFAVVIFQRQPVHLLRDGTAQVKGNVVGHPCHDEPLQEGAQCGQQVEPDQPGDNPAHIGKIGIQSCAGGIGEQALNQFGRHLAQQFRTDDRKHGGDDRNQNDR</sequence>
<name>A0A645C4S5_9ZZZZ</name>
<feature type="region of interest" description="Disordered" evidence="1">
    <location>
        <begin position="78"/>
        <end position="98"/>
    </location>
</feature>
<evidence type="ECO:0000313" key="2">
    <source>
        <dbReference type="EMBL" id="MPM71971.1"/>
    </source>
</evidence>
<gene>
    <name evidence="2" type="ORF">SDC9_118943</name>
</gene>